<feature type="signal peptide" evidence="12">
    <location>
        <begin position="1"/>
        <end position="25"/>
    </location>
</feature>
<dbReference type="Gene3D" id="2.40.170.20">
    <property type="entry name" value="TonB-dependent receptor, beta-barrel domain"/>
    <property type="match status" value="1"/>
</dbReference>
<protein>
    <submittedName>
        <fullName evidence="15">TonB-dependent receptor</fullName>
    </submittedName>
</protein>
<dbReference type="Gene3D" id="2.170.130.10">
    <property type="entry name" value="TonB-dependent receptor, plug domain"/>
    <property type="match status" value="1"/>
</dbReference>
<gene>
    <name evidence="15" type="ORF">FIM25_00325</name>
</gene>
<dbReference type="CDD" id="cd01347">
    <property type="entry name" value="ligand_gated_channel"/>
    <property type="match status" value="1"/>
</dbReference>
<dbReference type="InterPro" id="IPR036942">
    <property type="entry name" value="Beta-barrel_TonB_sf"/>
</dbReference>
<keyword evidence="9 10" id="KW-0998">Cell outer membrane</keyword>
<evidence type="ECO:0000313" key="16">
    <source>
        <dbReference type="Proteomes" id="UP000321899"/>
    </source>
</evidence>
<keyword evidence="2 10" id="KW-0813">Transport</keyword>
<dbReference type="GO" id="GO:0044718">
    <property type="term" value="P:siderophore transmembrane transport"/>
    <property type="evidence" value="ECO:0007669"/>
    <property type="project" value="TreeGrafter"/>
</dbReference>
<dbReference type="Pfam" id="PF07715">
    <property type="entry name" value="Plug"/>
    <property type="match status" value="1"/>
</dbReference>
<evidence type="ECO:0000256" key="3">
    <source>
        <dbReference type="ARBA" id="ARBA00022452"/>
    </source>
</evidence>
<keyword evidence="16" id="KW-1185">Reference proteome</keyword>
<keyword evidence="4 10" id="KW-0812">Transmembrane</keyword>
<reference evidence="15 16" key="1">
    <citation type="submission" date="2019-06" db="EMBL/GenBank/DDBJ databases">
        <title>Desulfobotulus mexicanus sp. nov., a novel sulfate-reducing bacterium isolated from the sediment of an alkaline crater lake in Mexico.</title>
        <authorList>
            <person name="Hirschler-Rea A."/>
        </authorList>
    </citation>
    <scope>NUCLEOTIDE SEQUENCE [LARGE SCALE GENOMIC DNA]</scope>
    <source>
        <strain evidence="15 16">PAR22N</strain>
    </source>
</reference>
<evidence type="ECO:0000256" key="2">
    <source>
        <dbReference type="ARBA" id="ARBA00022448"/>
    </source>
</evidence>
<evidence type="ECO:0000256" key="10">
    <source>
        <dbReference type="PROSITE-ProRule" id="PRU01360"/>
    </source>
</evidence>
<organism evidence="15 16">
    <name type="scientific">Desulfobotulus mexicanus</name>
    <dbReference type="NCBI Taxonomy" id="2586642"/>
    <lineage>
        <taxon>Bacteria</taxon>
        <taxon>Pseudomonadati</taxon>
        <taxon>Thermodesulfobacteriota</taxon>
        <taxon>Desulfobacteria</taxon>
        <taxon>Desulfobacterales</taxon>
        <taxon>Desulfobacteraceae</taxon>
        <taxon>Desulfobotulus</taxon>
    </lineage>
</organism>
<evidence type="ECO:0000256" key="12">
    <source>
        <dbReference type="SAM" id="SignalP"/>
    </source>
</evidence>
<evidence type="ECO:0000259" key="13">
    <source>
        <dbReference type="Pfam" id="PF00593"/>
    </source>
</evidence>
<feature type="domain" description="TonB-dependent receptor-like beta-barrel" evidence="13">
    <location>
        <begin position="170"/>
        <end position="590"/>
    </location>
</feature>
<dbReference type="PANTHER" id="PTHR30069:SF29">
    <property type="entry name" value="HEMOGLOBIN AND HEMOGLOBIN-HAPTOGLOBIN-BINDING PROTEIN 1-RELATED"/>
    <property type="match status" value="1"/>
</dbReference>
<evidence type="ECO:0000256" key="8">
    <source>
        <dbReference type="ARBA" id="ARBA00023170"/>
    </source>
</evidence>
<feature type="chain" id="PRO_5024329082" evidence="12">
    <location>
        <begin position="26"/>
        <end position="615"/>
    </location>
</feature>
<dbReference type="Proteomes" id="UP000321899">
    <property type="component" value="Unassembled WGS sequence"/>
</dbReference>
<name>A0A5Q4VGP7_9BACT</name>
<dbReference type="AlphaFoldDB" id="A0A5Q4VGP7"/>
<evidence type="ECO:0000256" key="7">
    <source>
        <dbReference type="ARBA" id="ARBA00023136"/>
    </source>
</evidence>
<dbReference type="InterPro" id="IPR012910">
    <property type="entry name" value="Plug_dom"/>
</dbReference>
<evidence type="ECO:0000256" key="4">
    <source>
        <dbReference type="ARBA" id="ARBA00022692"/>
    </source>
</evidence>
<evidence type="ECO:0000256" key="6">
    <source>
        <dbReference type="ARBA" id="ARBA00023077"/>
    </source>
</evidence>
<keyword evidence="3 10" id="KW-1134">Transmembrane beta strand</keyword>
<evidence type="ECO:0000256" key="9">
    <source>
        <dbReference type="ARBA" id="ARBA00023237"/>
    </source>
</evidence>
<keyword evidence="8 15" id="KW-0675">Receptor</keyword>
<comment type="similarity">
    <text evidence="10 11">Belongs to the TonB-dependent receptor family.</text>
</comment>
<dbReference type="PROSITE" id="PS52016">
    <property type="entry name" value="TONB_DEPENDENT_REC_3"/>
    <property type="match status" value="1"/>
</dbReference>
<proteinExistence type="inferred from homology"/>
<comment type="subcellular location">
    <subcellularLocation>
        <location evidence="1 10">Cell outer membrane</location>
        <topology evidence="1 10">Multi-pass membrane protein</topology>
    </subcellularLocation>
</comment>
<keyword evidence="7 10" id="KW-0472">Membrane</keyword>
<dbReference type="SUPFAM" id="SSF56935">
    <property type="entry name" value="Porins"/>
    <property type="match status" value="1"/>
</dbReference>
<keyword evidence="6 11" id="KW-0798">TonB box</keyword>
<dbReference type="OrthoDB" id="5389752at2"/>
<dbReference type="GO" id="GO:0015344">
    <property type="term" value="F:siderophore uptake transmembrane transporter activity"/>
    <property type="evidence" value="ECO:0007669"/>
    <property type="project" value="TreeGrafter"/>
</dbReference>
<keyword evidence="5 12" id="KW-0732">Signal</keyword>
<accession>A0A5Q4VGP7</accession>
<evidence type="ECO:0000313" key="15">
    <source>
        <dbReference type="EMBL" id="TYT76036.1"/>
    </source>
</evidence>
<dbReference type="InterPro" id="IPR037066">
    <property type="entry name" value="Plug_dom_sf"/>
</dbReference>
<sequence length="615" mass="68486">MHCSSLKKTFFPFLAAGLLTLPAQAFHPPESELEQIVVSASRSEQRVEDAISQVYVITAADIEARQIKSVQGLLRDIPGVQIKQNTGSWGDGGNVRLMGMNPDQTLILVDGQRFTGGHDSVDISSIPVENIERIEIVKGPGSALYGSDAMAGVIHIITKKAGTGTDFRTGLSAGSRNRSLATAGMNTGNENMGLRLDYSHSRTTGVDKDKDTVENSTLAASLDYRPTDKVALRIQPFFSRQTNEVTGKANRIQERSRLNASADIRPDALSKIQVRGSYFSHDHKIKDKSFDSVSTLHEFETGYSRMVGLHTLSAGYAYSGESIDDKHKDYTKDSQDTHAVFLQDEMDFGRLSLTVGGRVDHHDEWGTEAHPRAGILFRATDNLRLRASAGTAFMAPTLLKLYADGWRMGHWTMNANPDLKPEKSLSYQAGMDYQIHESLLVRAGFFRNEIDDLIETLRNTQASTMTFHNVSEAVTQGAETSIIWRPVSSFAATLGYTWTDTENKDTGKNLLDRPEHRATLDLDYHLTRPDLRFRLTTAWTGERDYEEQMAGQHGQTQAIRKTRSAYTMVDLAITHHVTKNLEIFTRLENLTNEKNVGDEPDIDGSEWMAGMNFRF</sequence>
<evidence type="ECO:0000259" key="14">
    <source>
        <dbReference type="Pfam" id="PF07715"/>
    </source>
</evidence>
<dbReference type="PANTHER" id="PTHR30069">
    <property type="entry name" value="TONB-DEPENDENT OUTER MEMBRANE RECEPTOR"/>
    <property type="match status" value="1"/>
</dbReference>
<evidence type="ECO:0000256" key="5">
    <source>
        <dbReference type="ARBA" id="ARBA00022729"/>
    </source>
</evidence>
<evidence type="ECO:0000256" key="1">
    <source>
        <dbReference type="ARBA" id="ARBA00004571"/>
    </source>
</evidence>
<evidence type="ECO:0000256" key="11">
    <source>
        <dbReference type="RuleBase" id="RU003357"/>
    </source>
</evidence>
<dbReference type="GO" id="GO:0009279">
    <property type="term" value="C:cell outer membrane"/>
    <property type="evidence" value="ECO:0007669"/>
    <property type="project" value="UniProtKB-SubCell"/>
</dbReference>
<dbReference type="EMBL" id="VDMB01000001">
    <property type="protein sequence ID" value="TYT76036.1"/>
    <property type="molecule type" value="Genomic_DNA"/>
</dbReference>
<dbReference type="InterPro" id="IPR000531">
    <property type="entry name" value="Beta-barrel_TonB"/>
</dbReference>
<comment type="caution">
    <text evidence="15">The sequence shown here is derived from an EMBL/GenBank/DDBJ whole genome shotgun (WGS) entry which is preliminary data.</text>
</comment>
<dbReference type="InterPro" id="IPR039426">
    <property type="entry name" value="TonB-dep_rcpt-like"/>
</dbReference>
<feature type="domain" description="TonB-dependent receptor plug" evidence="14">
    <location>
        <begin position="48"/>
        <end position="153"/>
    </location>
</feature>
<dbReference type="Pfam" id="PF00593">
    <property type="entry name" value="TonB_dep_Rec_b-barrel"/>
    <property type="match status" value="1"/>
</dbReference>
<dbReference type="RefSeq" id="WP_139444993.1">
    <property type="nucleotide sequence ID" value="NZ_VDMB01000001.1"/>
</dbReference>